<evidence type="ECO:0000256" key="2">
    <source>
        <dbReference type="SAM" id="Phobius"/>
    </source>
</evidence>
<comment type="caution">
    <text evidence="3">The sequence shown here is derived from an EMBL/GenBank/DDBJ whole genome shotgun (WGS) entry which is preliminary data.</text>
</comment>
<dbReference type="EMBL" id="APCD01000001">
    <property type="protein sequence ID" value="EMT47104.1"/>
    <property type="molecule type" value="Genomic_DNA"/>
</dbReference>
<dbReference type="PATRIC" id="fig|1297581.3.peg.51"/>
<keyword evidence="2" id="KW-1133">Transmembrane helix</keyword>
<dbReference type="Proteomes" id="UP000012085">
    <property type="component" value="Unassembled WGS sequence"/>
</dbReference>
<evidence type="ECO:0000313" key="4">
    <source>
        <dbReference type="Proteomes" id="UP000012085"/>
    </source>
</evidence>
<feature type="transmembrane region" description="Helical" evidence="2">
    <location>
        <begin position="6"/>
        <end position="24"/>
    </location>
</feature>
<gene>
    <name evidence="3" type="ORF">H919_00250</name>
</gene>
<keyword evidence="2" id="KW-0812">Transmembrane</keyword>
<dbReference type="AlphaFoldDB" id="M8E2B0"/>
<feature type="compositionally biased region" description="Polar residues" evidence="1">
    <location>
        <begin position="62"/>
        <end position="75"/>
    </location>
</feature>
<proteinExistence type="predicted"/>
<accession>M8E2B0</accession>
<evidence type="ECO:0000256" key="1">
    <source>
        <dbReference type="SAM" id="MobiDB-lite"/>
    </source>
</evidence>
<sequence>MMLIDWLFDNIFVVFILGAFISWIGKWMKALEETVERKEQREQQEQQSTAVLTEVEPRTRRTVNQKQEQVVVSQPTAKQQTKAKQLPTHPLVQGVIFSEVFGPPRAKRPFGRK</sequence>
<evidence type="ECO:0000313" key="3">
    <source>
        <dbReference type="EMBL" id="EMT47104.1"/>
    </source>
</evidence>
<name>M8E2B0_9BACL</name>
<protein>
    <submittedName>
        <fullName evidence="3">Uncharacterized protein</fullName>
    </submittedName>
</protein>
<organism evidence="3 4">
    <name type="scientific">Anoxybacillus flavithermus AK1</name>
    <dbReference type="NCBI Taxonomy" id="1297581"/>
    <lineage>
        <taxon>Bacteria</taxon>
        <taxon>Bacillati</taxon>
        <taxon>Bacillota</taxon>
        <taxon>Bacilli</taxon>
        <taxon>Bacillales</taxon>
        <taxon>Anoxybacillaceae</taxon>
        <taxon>Anoxybacillus</taxon>
    </lineage>
</organism>
<reference evidence="3 4" key="2">
    <citation type="journal article" date="2015" name="Genome Announc.">
        <title>Genome Sequence of Anoxybacillus flavithermus Strain AK1, a Thermophile Isolated from a Hot Spring in Saudi Arabia.</title>
        <authorList>
            <person name="Khalil A."/>
            <person name="Sivakumar N."/>
            <person name="Qarawi S."/>
        </authorList>
    </citation>
    <scope>NUCLEOTIDE SEQUENCE [LARGE SCALE GENOMIC DNA]</scope>
    <source>
        <strain evidence="3 4">AK1</strain>
    </source>
</reference>
<keyword evidence="2" id="KW-0472">Membrane</keyword>
<feature type="compositionally biased region" description="Low complexity" evidence="1">
    <location>
        <begin position="76"/>
        <end position="85"/>
    </location>
</feature>
<feature type="region of interest" description="Disordered" evidence="1">
    <location>
        <begin position="37"/>
        <end position="86"/>
    </location>
</feature>
<reference evidence="3 4" key="1">
    <citation type="submission" date="2013-03" db="EMBL/GenBank/DDBJ databases">
        <title>Assembly of a new bacterial strain Anoxybacillus flavithermus AK1.</title>
        <authorList>
            <person name="Rajan I."/>
            <person name="PoliReddy D."/>
            <person name="Sugumar T."/>
            <person name="Rathinam K."/>
            <person name="Alqarawi S."/>
            <person name="Khalil A.B."/>
            <person name="Sivakumar N."/>
        </authorList>
    </citation>
    <scope>NUCLEOTIDE SEQUENCE [LARGE SCALE GENOMIC DNA]</scope>
    <source>
        <strain evidence="3 4">AK1</strain>
    </source>
</reference>